<evidence type="ECO:0000313" key="2">
    <source>
        <dbReference type="Proteomes" id="UP000075391"/>
    </source>
</evidence>
<dbReference type="RefSeq" id="WP_063243304.1">
    <property type="nucleotide sequence ID" value="NZ_LUKF01000008.1"/>
</dbReference>
<gene>
    <name evidence="1" type="ORF">AZI85_17080</name>
</gene>
<organism evidence="1 2">
    <name type="scientific">Bdellovibrio bacteriovorus</name>
    <dbReference type="NCBI Taxonomy" id="959"/>
    <lineage>
        <taxon>Bacteria</taxon>
        <taxon>Pseudomonadati</taxon>
        <taxon>Bdellovibrionota</taxon>
        <taxon>Bdellovibrionia</taxon>
        <taxon>Bdellovibrionales</taxon>
        <taxon>Pseudobdellovibrionaceae</taxon>
        <taxon>Bdellovibrio</taxon>
    </lineage>
</organism>
<proteinExistence type="predicted"/>
<protein>
    <submittedName>
        <fullName evidence="1">Uncharacterized protein</fullName>
    </submittedName>
</protein>
<dbReference type="EMBL" id="LUKF01000008">
    <property type="protein sequence ID" value="KYG67594.1"/>
    <property type="molecule type" value="Genomic_DNA"/>
</dbReference>
<evidence type="ECO:0000313" key="1">
    <source>
        <dbReference type="EMBL" id="KYG67594.1"/>
    </source>
</evidence>
<name>A0A150WTH5_BDEBC</name>
<comment type="caution">
    <text evidence="1">The sequence shown here is derived from an EMBL/GenBank/DDBJ whole genome shotgun (WGS) entry which is preliminary data.</text>
</comment>
<reference evidence="1 2" key="1">
    <citation type="submission" date="2016-03" db="EMBL/GenBank/DDBJ databases">
        <authorList>
            <person name="Ploux O."/>
        </authorList>
    </citation>
    <scope>NUCLEOTIDE SEQUENCE [LARGE SCALE GENOMIC DNA]</scope>
    <source>
        <strain evidence="1 2">BER2</strain>
    </source>
</reference>
<dbReference type="AlphaFoldDB" id="A0A150WTH5"/>
<sequence>MTPSYLRSFLKHLVKPVLLVLGMLFSFQVVMSNLSLAQCHTDKITTEAGSTAGIAHDEHTDPSAEESHCGDLGFCLFGHCHMHHGSVLVTELSVKVSAFIAPNKLGFFKESQLHSILPLEKPWQPPRA</sequence>
<dbReference type="OrthoDB" id="9832444at2"/>
<accession>A0A150WTH5</accession>
<dbReference type="Proteomes" id="UP000075391">
    <property type="component" value="Unassembled WGS sequence"/>
</dbReference>